<organism evidence="1 2">
    <name type="scientific">Paenibacillus montaniterrae</name>
    <dbReference type="NCBI Taxonomy" id="429341"/>
    <lineage>
        <taxon>Bacteria</taxon>
        <taxon>Bacillati</taxon>
        <taxon>Bacillota</taxon>
        <taxon>Bacilli</taxon>
        <taxon>Bacillales</taxon>
        <taxon>Paenibacillaceae</taxon>
        <taxon>Paenibacillus</taxon>
    </lineage>
</organism>
<proteinExistence type="predicted"/>
<gene>
    <name evidence="1" type="ORF">J40TS1_49800</name>
</gene>
<dbReference type="Proteomes" id="UP000683139">
    <property type="component" value="Unassembled WGS sequence"/>
</dbReference>
<comment type="caution">
    <text evidence="1">The sequence shown here is derived from an EMBL/GenBank/DDBJ whole genome shotgun (WGS) entry which is preliminary data.</text>
</comment>
<dbReference type="EMBL" id="BOSE01000014">
    <property type="protein sequence ID" value="GIP19338.1"/>
    <property type="molecule type" value="Genomic_DNA"/>
</dbReference>
<accession>A0A919YYZ9</accession>
<sequence length="48" mass="5439">MIIGIKTNTPFTFERYGANIDFDSYRTAEDVRGGGYSGRKSRRYRASG</sequence>
<evidence type="ECO:0000313" key="1">
    <source>
        <dbReference type="EMBL" id="GIP19338.1"/>
    </source>
</evidence>
<keyword evidence="2" id="KW-1185">Reference proteome</keyword>
<name>A0A919YYZ9_9BACL</name>
<reference evidence="1" key="1">
    <citation type="submission" date="2021-03" db="EMBL/GenBank/DDBJ databases">
        <title>Antimicrobial resistance genes in bacteria isolated from Japanese honey, and their potential for conferring macrolide and lincosamide resistance in the American foulbrood pathogen Paenibacillus larvae.</title>
        <authorList>
            <person name="Okamoto M."/>
            <person name="Kumagai M."/>
            <person name="Kanamori H."/>
            <person name="Takamatsu D."/>
        </authorList>
    </citation>
    <scope>NUCLEOTIDE SEQUENCE</scope>
    <source>
        <strain evidence="1">J40TS1</strain>
    </source>
</reference>
<dbReference type="AlphaFoldDB" id="A0A919YYZ9"/>
<protein>
    <submittedName>
        <fullName evidence="1">Uncharacterized protein</fullName>
    </submittedName>
</protein>
<evidence type="ECO:0000313" key="2">
    <source>
        <dbReference type="Proteomes" id="UP000683139"/>
    </source>
</evidence>